<comment type="function">
    <text evidence="2">Hydrolyzes RNA 2',3'-cyclic phosphodiester to an RNA 2'-phosphomonoester.</text>
</comment>
<dbReference type="Proteomes" id="UP000285951">
    <property type="component" value="Unassembled WGS sequence"/>
</dbReference>
<dbReference type="InterPro" id="IPR004175">
    <property type="entry name" value="RNA_CPDase"/>
</dbReference>
<gene>
    <name evidence="3" type="primary">thpR</name>
    <name evidence="4" type="ORF">DWB62_015740</name>
    <name evidence="3" type="ORF">GNY23_15740</name>
</gene>
<evidence type="ECO:0000313" key="6">
    <source>
        <dbReference type="Proteomes" id="UP000462449"/>
    </source>
</evidence>
<dbReference type="EMBL" id="WOTW01000044">
    <property type="protein sequence ID" value="MUP39272.1"/>
    <property type="molecule type" value="Genomic_DNA"/>
</dbReference>
<comment type="catalytic activity">
    <reaction evidence="2">
        <text>a 3'-end 2',3'-cyclophospho-ribonucleotide-RNA + H2O = a 3'-end 2'-phospho-ribonucleotide-RNA + H(+)</text>
        <dbReference type="Rhea" id="RHEA:11828"/>
        <dbReference type="Rhea" id="RHEA-COMP:10464"/>
        <dbReference type="Rhea" id="RHEA-COMP:17353"/>
        <dbReference type="ChEBI" id="CHEBI:15377"/>
        <dbReference type="ChEBI" id="CHEBI:15378"/>
        <dbReference type="ChEBI" id="CHEBI:83064"/>
        <dbReference type="ChEBI" id="CHEBI:173113"/>
        <dbReference type="EC" id="3.1.4.58"/>
    </reaction>
</comment>
<dbReference type="PANTHER" id="PTHR35561">
    <property type="entry name" value="RNA 2',3'-CYCLIC PHOSPHODIESTERASE"/>
    <property type="match status" value="1"/>
</dbReference>
<evidence type="ECO:0000313" key="4">
    <source>
        <dbReference type="EMBL" id="MVB08477.1"/>
    </source>
</evidence>
<evidence type="ECO:0000313" key="5">
    <source>
        <dbReference type="Proteomes" id="UP000285951"/>
    </source>
</evidence>
<dbReference type="NCBIfam" id="TIGR02258">
    <property type="entry name" value="2_5_ligase"/>
    <property type="match status" value="1"/>
</dbReference>
<feature type="active site" description="Proton donor" evidence="2">
    <location>
        <position position="43"/>
    </location>
</feature>
<reference evidence="4 5" key="1">
    <citation type="submission" date="2019-11" db="EMBL/GenBank/DDBJ databases">
        <title>Draft genome sequence of Labilibaculum sp. strain SYP isolated from Black Sea.</title>
        <authorList>
            <person name="Yadav S."/>
            <person name="Villanueva L."/>
        </authorList>
    </citation>
    <scope>NUCLEOTIDE SEQUENCE [LARGE SCALE GENOMIC DNA]</scope>
    <source>
        <strain evidence="4 5">44</strain>
    </source>
</reference>
<keyword evidence="5" id="KW-1185">Reference proteome</keyword>
<feature type="short sequence motif" description="HXTX 2" evidence="2">
    <location>
        <begin position="128"/>
        <end position="131"/>
    </location>
</feature>
<dbReference type="EC" id="3.1.4.58" evidence="2"/>
<dbReference type="SUPFAM" id="SSF55144">
    <property type="entry name" value="LigT-like"/>
    <property type="match status" value="1"/>
</dbReference>
<feature type="active site" description="Proton acceptor" evidence="2">
    <location>
        <position position="128"/>
    </location>
</feature>
<dbReference type="Gene3D" id="3.90.1140.10">
    <property type="entry name" value="Cyclic phosphodiesterase"/>
    <property type="match status" value="1"/>
</dbReference>
<dbReference type="RefSeq" id="WP_156196722.1">
    <property type="nucleotide sequence ID" value="NZ_QTZN02000044.1"/>
</dbReference>
<comment type="caution">
    <text evidence="3">The sequence shown here is derived from an EMBL/GenBank/DDBJ whole genome shotgun (WGS) entry which is preliminary data.</text>
</comment>
<evidence type="ECO:0000313" key="3">
    <source>
        <dbReference type="EMBL" id="MUP39272.1"/>
    </source>
</evidence>
<name>A0A7M4D9E3_9BACT</name>
<reference evidence="3 6" key="2">
    <citation type="submission" date="2019-12" db="EMBL/GenBank/DDBJ databases">
        <title>Draft genome sequence of Labilibaculum sp. strain 44 isolated from deep waters of Black Sea.</title>
        <authorList>
            <person name="Yadav S."/>
            <person name="Villanueva L."/>
        </authorList>
    </citation>
    <scope>NUCLEOTIDE SEQUENCE [LARGE SCALE GENOMIC DNA]</scope>
    <source>
        <strain evidence="3 6">44</strain>
    </source>
</reference>
<accession>A0A7M4D9E3</accession>
<evidence type="ECO:0000256" key="1">
    <source>
        <dbReference type="ARBA" id="ARBA00022801"/>
    </source>
</evidence>
<feature type="short sequence motif" description="HXTX 1" evidence="2">
    <location>
        <begin position="43"/>
        <end position="46"/>
    </location>
</feature>
<evidence type="ECO:0000256" key="2">
    <source>
        <dbReference type="HAMAP-Rule" id="MF_01940"/>
    </source>
</evidence>
<dbReference type="OrthoDB" id="9789350at2"/>
<keyword evidence="1 2" id="KW-0378">Hydrolase</keyword>
<dbReference type="AlphaFoldDB" id="A0A7M4D9E3"/>
<protein>
    <recommendedName>
        <fullName evidence="2">RNA 2',3'-cyclic phosphodiesterase</fullName>
        <shortName evidence="2">RNA 2',3'-CPDase</shortName>
        <ecNumber evidence="2">3.1.4.58</ecNumber>
    </recommendedName>
</protein>
<proteinExistence type="inferred from homology"/>
<dbReference type="Proteomes" id="UP000462449">
    <property type="component" value="Unassembled WGS sequence"/>
</dbReference>
<dbReference type="HAMAP" id="MF_01940">
    <property type="entry name" value="RNA_CPDase"/>
    <property type="match status" value="1"/>
</dbReference>
<dbReference type="InterPro" id="IPR009097">
    <property type="entry name" value="Cyclic_Pdiesterase"/>
</dbReference>
<dbReference type="PANTHER" id="PTHR35561:SF1">
    <property type="entry name" value="RNA 2',3'-CYCLIC PHOSPHODIESTERASE"/>
    <property type="match status" value="1"/>
</dbReference>
<dbReference type="EMBL" id="QTZN02000044">
    <property type="protein sequence ID" value="MVB08477.1"/>
    <property type="molecule type" value="Genomic_DNA"/>
</dbReference>
<dbReference type="Pfam" id="PF13563">
    <property type="entry name" value="2_5_RNA_ligase2"/>
    <property type="match status" value="1"/>
</dbReference>
<sequence>MKTKRIFVAIKIDNTHQINELFRQVGVDLDEERIKWVDKNGLHITLLFLGETGMEEMAAIMDKLKMIGADFDVFRLNLKSLGAFPSIEHPRILWAGINSTSGLYKLQEKIRIHLEKSKLPDDYKYTPHLTIGRIKGGVKNPEKIKKCLLKLKDWEDSELLIDKFVLMESLLTKDGPVYRVLETFSLKNQNV</sequence>
<dbReference type="GO" id="GO:0008664">
    <property type="term" value="F:RNA 2',3'-cyclic 3'-phosphodiesterase activity"/>
    <property type="evidence" value="ECO:0007669"/>
    <property type="project" value="UniProtKB-EC"/>
</dbReference>
<dbReference type="GO" id="GO:0004113">
    <property type="term" value="F:2',3'-cyclic-nucleotide 3'-phosphodiesterase activity"/>
    <property type="evidence" value="ECO:0007669"/>
    <property type="project" value="InterPro"/>
</dbReference>
<comment type="similarity">
    <text evidence="2">Belongs to the 2H phosphoesterase superfamily. ThpR family.</text>
</comment>
<organism evidence="3 6">
    <name type="scientific">Labilibaculum euxinus</name>
    <dbReference type="NCBI Taxonomy" id="2686357"/>
    <lineage>
        <taxon>Bacteria</taxon>
        <taxon>Pseudomonadati</taxon>
        <taxon>Bacteroidota</taxon>
        <taxon>Bacteroidia</taxon>
        <taxon>Marinilabiliales</taxon>
        <taxon>Marinifilaceae</taxon>
        <taxon>Labilibaculum</taxon>
    </lineage>
</organism>